<gene>
    <name evidence="1" type="ORF">R3P93_22455</name>
</gene>
<keyword evidence="2" id="KW-1185">Reference proteome</keyword>
<name>A0ABU4D7G0_9NOCA</name>
<dbReference type="EMBL" id="JAWLKF010000018">
    <property type="protein sequence ID" value="MDV6305336.1"/>
    <property type="molecule type" value="Genomic_DNA"/>
</dbReference>
<accession>A0ABU4D7G0</accession>
<evidence type="ECO:0000313" key="1">
    <source>
        <dbReference type="EMBL" id="MDV6305336.1"/>
    </source>
</evidence>
<reference evidence="1 2" key="1">
    <citation type="submission" date="2023-10" db="EMBL/GenBank/DDBJ databases">
        <title>Development of a sustainable strategy for remediation of hydrocarbon-contaminated territories based on the waste exchange concept.</title>
        <authorList>
            <person name="Krivoruchko A."/>
        </authorList>
    </citation>
    <scope>NUCLEOTIDE SEQUENCE [LARGE SCALE GENOMIC DNA]</scope>
    <source>
        <strain evidence="1 2">IEGM 1327</strain>
    </source>
</reference>
<dbReference type="Proteomes" id="UP001186104">
    <property type="component" value="Unassembled WGS sequence"/>
</dbReference>
<protein>
    <submittedName>
        <fullName evidence="1">Uncharacterized protein</fullName>
    </submittedName>
</protein>
<dbReference type="RefSeq" id="WP_317534141.1">
    <property type="nucleotide sequence ID" value="NZ_JAWLKF010000018.1"/>
</dbReference>
<sequence length="609" mass="66042">MNARVVHPDATADRLWRRFAPAIAARRSMRLYDPTTRKYVSAGPLTVKRPALPSAVPLFSRERACIVALDFDTKHHGHAAVAADVTRLLAWLTECGGRAVVDQSTSGGRHVLIPLAPGRTVTAGEVRPLLRLLAARLPTLDITPMTNHKTGCITVPGSQCKEGGYRTLVDLDPATAADILTVGSDAGTLQRLEALLGGTGRTVTSPIDTHIRAETSTERVLGSSDDARLHPRFCRSAPPPRCVLDFASTGRIDTRRWPSRSEARQSVITHAVLAGASATDILTRVTEPAWAGVRAAYARYAEPERAIRRDTARALDWAASTLPDPVRDTGHKQKHTGGTYDPVLRLWLTHAQTWVASEFHHRRDRWTTHAVVQALAWAAAVSGQIVEGVPTVGVGGRSLSIAAGMLPESTVWSVLERLRDMEGSPLLLIERGVGQNPDRYALVSTHAGRAGVMDTVTGAAEVESVHPVWSVIGWRHRILYDAVAAAAEPLTPDELFTVVGVGRSSGYEALLDLRVAGLLTVENTHIGVGPVDLDDIGHRHGLTSAVRARIVRHRAERIVWREWLAAREEARTPPEPDRSLFAIADNHPAAPPDHDYILAVMNTGPPDPF</sequence>
<organism evidence="1 2">
    <name type="scientific">Rhodococcus cerastii</name>
    <dbReference type="NCBI Taxonomy" id="908616"/>
    <lineage>
        <taxon>Bacteria</taxon>
        <taxon>Bacillati</taxon>
        <taxon>Actinomycetota</taxon>
        <taxon>Actinomycetes</taxon>
        <taxon>Mycobacteriales</taxon>
        <taxon>Nocardiaceae</taxon>
        <taxon>Rhodococcus</taxon>
    </lineage>
</organism>
<comment type="caution">
    <text evidence="1">The sequence shown here is derived from an EMBL/GenBank/DDBJ whole genome shotgun (WGS) entry which is preliminary data.</text>
</comment>
<evidence type="ECO:0000313" key="2">
    <source>
        <dbReference type="Proteomes" id="UP001186104"/>
    </source>
</evidence>
<proteinExistence type="predicted"/>